<sequence>MAPLYLFWQSGSILTVKNLKKRWIHMSVGASYAIVKVKMWTASSYIVCRQLDCGVRFEMSRAVKVGVGHSEGGTLQLKI</sequence>
<dbReference type="EMBL" id="GEDG01016758">
    <property type="protein sequence ID" value="JAP22266.1"/>
    <property type="molecule type" value="Transcribed_RNA"/>
</dbReference>
<proteinExistence type="predicted"/>
<dbReference type="AlphaFoldDB" id="A0A0V0HQG0"/>
<organism evidence="1">
    <name type="scientific">Solanum chacoense</name>
    <name type="common">Chaco potato</name>
    <dbReference type="NCBI Taxonomy" id="4108"/>
    <lineage>
        <taxon>Eukaryota</taxon>
        <taxon>Viridiplantae</taxon>
        <taxon>Streptophyta</taxon>
        <taxon>Embryophyta</taxon>
        <taxon>Tracheophyta</taxon>
        <taxon>Spermatophyta</taxon>
        <taxon>Magnoliopsida</taxon>
        <taxon>eudicotyledons</taxon>
        <taxon>Gunneridae</taxon>
        <taxon>Pentapetalae</taxon>
        <taxon>asterids</taxon>
        <taxon>lamiids</taxon>
        <taxon>Solanales</taxon>
        <taxon>Solanaceae</taxon>
        <taxon>Solanoideae</taxon>
        <taxon>Solaneae</taxon>
        <taxon>Solanum</taxon>
    </lineage>
</organism>
<accession>A0A0V0HQG0</accession>
<protein>
    <submittedName>
        <fullName evidence="1">Putative ovule protein</fullName>
    </submittedName>
</protein>
<reference evidence="1" key="1">
    <citation type="submission" date="2015-12" db="EMBL/GenBank/DDBJ databases">
        <title>Gene expression during late stages of embryo sac development: a critical building block for successful pollen-pistil interactions.</title>
        <authorList>
            <person name="Liu Y."/>
            <person name="Joly V."/>
            <person name="Sabar M."/>
            <person name="Matton D.P."/>
        </authorList>
    </citation>
    <scope>NUCLEOTIDE SEQUENCE</scope>
</reference>
<name>A0A0V0HQG0_SOLCH</name>
<evidence type="ECO:0000313" key="1">
    <source>
        <dbReference type="EMBL" id="JAP22266.1"/>
    </source>
</evidence>